<reference evidence="1 2" key="1">
    <citation type="submission" date="2018-10" db="EMBL/GenBank/DDBJ databases">
        <title>A high-quality apple genome assembly.</title>
        <authorList>
            <person name="Hu J."/>
        </authorList>
    </citation>
    <scope>NUCLEOTIDE SEQUENCE [LARGE SCALE GENOMIC DNA]</scope>
    <source>
        <strain evidence="2">cv. HFTH1</strain>
        <tissue evidence="1">Young leaf</tissue>
    </source>
</reference>
<dbReference type="EMBL" id="RDQH01000337">
    <property type="protein sequence ID" value="RXH84582.1"/>
    <property type="molecule type" value="Genomic_DNA"/>
</dbReference>
<gene>
    <name evidence="1" type="ORF">DVH24_032866</name>
</gene>
<evidence type="ECO:0000313" key="1">
    <source>
        <dbReference type="EMBL" id="RXH84582.1"/>
    </source>
</evidence>
<name>A0A498IRQ5_MALDO</name>
<protein>
    <recommendedName>
        <fullName evidence="3">MBD domain-containing protein</fullName>
    </recommendedName>
</protein>
<accession>A0A498IRQ5</accession>
<evidence type="ECO:0008006" key="3">
    <source>
        <dbReference type="Google" id="ProtNLM"/>
    </source>
</evidence>
<comment type="caution">
    <text evidence="1">The sequence shown here is derived from an EMBL/GenBank/DDBJ whole genome shotgun (WGS) entry which is preliminary data.</text>
</comment>
<organism evidence="1 2">
    <name type="scientific">Malus domestica</name>
    <name type="common">Apple</name>
    <name type="synonym">Pyrus malus</name>
    <dbReference type="NCBI Taxonomy" id="3750"/>
    <lineage>
        <taxon>Eukaryota</taxon>
        <taxon>Viridiplantae</taxon>
        <taxon>Streptophyta</taxon>
        <taxon>Embryophyta</taxon>
        <taxon>Tracheophyta</taxon>
        <taxon>Spermatophyta</taxon>
        <taxon>Magnoliopsida</taxon>
        <taxon>eudicotyledons</taxon>
        <taxon>Gunneridae</taxon>
        <taxon>Pentapetalae</taxon>
        <taxon>rosids</taxon>
        <taxon>fabids</taxon>
        <taxon>Rosales</taxon>
        <taxon>Rosaceae</taxon>
        <taxon>Amygdaloideae</taxon>
        <taxon>Maleae</taxon>
        <taxon>Malus</taxon>
    </lineage>
</organism>
<dbReference type="AlphaFoldDB" id="A0A498IRQ5"/>
<keyword evidence="2" id="KW-1185">Reference proteome</keyword>
<proteinExistence type="predicted"/>
<sequence>MNHSKSHAEVIYDDKNNQILDMMQPSVVEDTRPNWLPSAWVYHNYYKSLEGTMYRSEKSVKEYLGIPHQSRKYGKKAIT</sequence>
<dbReference type="Proteomes" id="UP000290289">
    <property type="component" value="Chromosome 11"/>
</dbReference>
<evidence type="ECO:0000313" key="2">
    <source>
        <dbReference type="Proteomes" id="UP000290289"/>
    </source>
</evidence>